<name>A0ACC2UV23_9TREE</name>
<gene>
    <name evidence="1" type="ORF">QFC19_009374</name>
</gene>
<proteinExistence type="predicted"/>
<evidence type="ECO:0000313" key="2">
    <source>
        <dbReference type="Proteomes" id="UP001241377"/>
    </source>
</evidence>
<evidence type="ECO:0000313" key="1">
    <source>
        <dbReference type="EMBL" id="KAJ9090863.1"/>
    </source>
</evidence>
<dbReference type="Proteomes" id="UP001241377">
    <property type="component" value="Unassembled WGS sequence"/>
</dbReference>
<organism evidence="1 2">
    <name type="scientific">Naganishia cerealis</name>
    <dbReference type="NCBI Taxonomy" id="610337"/>
    <lineage>
        <taxon>Eukaryota</taxon>
        <taxon>Fungi</taxon>
        <taxon>Dikarya</taxon>
        <taxon>Basidiomycota</taxon>
        <taxon>Agaricomycotina</taxon>
        <taxon>Tremellomycetes</taxon>
        <taxon>Filobasidiales</taxon>
        <taxon>Filobasidiaceae</taxon>
        <taxon>Naganishia</taxon>
    </lineage>
</organism>
<reference evidence="1" key="1">
    <citation type="submission" date="2023-04" db="EMBL/GenBank/DDBJ databases">
        <title>Draft Genome sequencing of Naganishia species isolated from polar environments using Oxford Nanopore Technology.</title>
        <authorList>
            <person name="Leo P."/>
            <person name="Venkateswaran K."/>
        </authorList>
    </citation>
    <scope>NUCLEOTIDE SEQUENCE</scope>
    <source>
        <strain evidence="1">MNA-CCFEE 5261</strain>
    </source>
</reference>
<protein>
    <submittedName>
        <fullName evidence="1">Uncharacterized protein</fullName>
    </submittedName>
</protein>
<accession>A0ACC2UV23</accession>
<sequence length="673" mass="76523">MSILKDVQKTNDFKTVPQPTKFSVADLESLSNPAIAYKLPLAVIALVDMNAFFAQVEQTRLNLSIDDPVVCVQWLTLIAVSYAARKYGINRMDNVKSAREKCPDVILAHAAVFKKGNPYWSYVDGLPNQAEHKVSLDPYRRESRKIIKIIKQHCDVVEKASVDECYMDLGREVHKRLLLEFPQLRQLGLKLPDIPPQLPESLYWQGETVRTEAENAELQLRENVSSSQKPPASPPTISDWDDICVLIGAQVLYKIRKLIYDELSYTTSGGIARNKFLAKLAAGFNKPDNQTIIRLALIPNFLTNFQFNDVSGMGGKTGDTVLARFDTPPGVNSFTHLRENYSLQDIQKEYPQDPQFAQKIYDIVRGDDKQPLRLRTDVKSMMSRKNFIPQRPVKTLFDIFSWLKVYAGDLHNRFIDLDDENMNLLMLLVSHKEKGVLVRPKTMSLQIGFLSGARISKQVTLPVFRSLDKLHQVVESTSLKLMKEMLELSGKIEDSGGTDIKKIDFDDDEKLKKIKVNPILNCALIVSNFTVTSDSSLIDRYVGDSGAQDTEETIKRMFDAVKEEQASKPPSPKKPKTAKVDNDYITKLFSDYKLRKTENVPKREKKESSPKPDIFARLNSQASKQSTFAIKDGYCTQCNCKIDDEPEHRDYHYALELSEKLNLSQPTLQFKRK</sequence>
<keyword evidence="2" id="KW-1185">Reference proteome</keyword>
<dbReference type="EMBL" id="JASBWR010000160">
    <property type="protein sequence ID" value="KAJ9090863.1"/>
    <property type="molecule type" value="Genomic_DNA"/>
</dbReference>
<comment type="caution">
    <text evidence="1">The sequence shown here is derived from an EMBL/GenBank/DDBJ whole genome shotgun (WGS) entry which is preliminary data.</text>
</comment>